<protein>
    <submittedName>
        <fullName evidence="4">GNAT family N-acetyltransferase</fullName>
    </submittedName>
</protein>
<dbReference type="Pfam" id="PF00583">
    <property type="entry name" value="Acetyltransf_1"/>
    <property type="match status" value="1"/>
</dbReference>
<evidence type="ECO:0000256" key="2">
    <source>
        <dbReference type="ARBA" id="ARBA00023315"/>
    </source>
</evidence>
<reference evidence="4 5" key="1">
    <citation type="submission" date="2020-05" db="EMBL/GenBank/DDBJ databases">
        <title>Nakamurella sp. DB0629 isolated from air conditioner.</title>
        <authorList>
            <person name="Kim D.H."/>
            <person name="Kim D.-U."/>
        </authorList>
    </citation>
    <scope>NUCLEOTIDE SEQUENCE [LARGE SCALE GENOMIC DNA]</scope>
    <source>
        <strain evidence="4 5">DB0629</strain>
    </source>
</reference>
<dbReference type="Proteomes" id="UP000562984">
    <property type="component" value="Unassembled WGS sequence"/>
</dbReference>
<dbReference type="SUPFAM" id="SSF55729">
    <property type="entry name" value="Acyl-CoA N-acyltransferases (Nat)"/>
    <property type="match status" value="1"/>
</dbReference>
<dbReference type="PROSITE" id="PS51186">
    <property type="entry name" value="GNAT"/>
    <property type="match status" value="1"/>
</dbReference>
<accession>A0A849A1B9</accession>
<evidence type="ECO:0000313" key="4">
    <source>
        <dbReference type="EMBL" id="NNG34429.1"/>
    </source>
</evidence>
<proteinExistence type="predicted"/>
<dbReference type="GO" id="GO:0016747">
    <property type="term" value="F:acyltransferase activity, transferring groups other than amino-acyl groups"/>
    <property type="evidence" value="ECO:0007669"/>
    <property type="project" value="InterPro"/>
</dbReference>
<keyword evidence="2" id="KW-0012">Acyltransferase</keyword>
<dbReference type="InterPro" id="IPR016181">
    <property type="entry name" value="Acyl_CoA_acyltransferase"/>
</dbReference>
<dbReference type="AlphaFoldDB" id="A0A849A1B9"/>
<gene>
    <name evidence="4" type="ORF">HKD39_01570</name>
</gene>
<comment type="caution">
    <text evidence="4">The sequence shown here is derived from an EMBL/GenBank/DDBJ whole genome shotgun (WGS) entry which is preliminary data.</text>
</comment>
<evidence type="ECO:0000313" key="5">
    <source>
        <dbReference type="Proteomes" id="UP000562984"/>
    </source>
</evidence>
<dbReference type="PANTHER" id="PTHR43877">
    <property type="entry name" value="AMINOALKYLPHOSPHONATE N-ACETYLTRANSFERASE-RELATED-RELATED"/>
    <property type="match status" value="1"/>
</dbReference>
<dbReference type="InterPro" id="IPR000182">
    <property type="entry name" value="GNAT_dom"/>
</dbReference>
<evidence type="ECO:0000259" key="3">
    <source>
        <dbReference type="PROSITE" id="PS51186"/>
    </source>
</evidence>
<feature type="domain" description="N-acetyltransferase" evidence="3">
    <location>
        <begin position="1"/>
        <end position="143"/>
    </location>
</feature>
<evidence type="ECO:0000256" key="1">
    <source>
        <dbReference type="ARBA" id="ARBA00022679"/>
    </source>
</evidence>
<organism evidence="4 5">
    <name type="scientific">Nakamurella aerolata</name>
    <dbReference type="NCBI Taxonomy" id="1656892"/>
    <lineage>
        <taxon>Bacteria</taxon>
        <taxon>Bacillati</taxon>
        <taxon>Actinomycetota</taxon>
        <taxon>Actinomycetes</taxon>
        <taxon>Nakamurellales</taxon>
        <taxon>Nakamurellaceae</taxon>
        <taxon>Nakamurella</taxon>
    </lineage>
</organism>
<dbReference type="Gene3D" id="3.40.630.30">
    <property type="match status" value="1"/>
</dbReference>
<name>A0A849A1B9_9ACTN</name>
<keyword evidence="1 4" id="KW-0808">Transferase</keyword>
<dbReference type="InterPro" id="IPR050832">
    <property type="entry name" value="Bact_Acetyltransf"/>
</dbReference>
<dbReference type="EMBL" id="JABEND010000001">
    <property type="protein sequence ID" value="NNG34429.1"/>
    <property type="molecule type" value="Genomic_DNA"/>
</dbReference>
<sequence length="153" mass="16718">MRACTAADVELLAALEPAGKNYARSTFRRQEHGECVLLVAWLGTTPVGSGELEWSAVPELKNLRVAERWRGRRIGTALIGAAEQQSAAAEAMEIGVGQDNPAARRLYERLGYAPTGRSETFSYHYIDNQGVRQAATEAVDYLRKRLGSASPLI</sequence>
<keyword evidence="5" id="KW-1185">Reference proteome</keyword>